<dbReference type="GO" id="GO:0008270">
    <property type="term" value="F:zinc ion binding"/>
    <property type="evidence" value="ECO:0007669"/>
    <property type="project" value="InterPro"/>
</dbReference>
<evidence type="ECO:0000259" key="16">
    <source>
        <dbReference type="PROSITE" id="PS52035"/>
    </source>
</evidence>
<keyword evidence="7" id="KW-0479">Metal-binding</keyword>
<keyword evidence="10" id="KW-0862">Zinc</keyword>
<evidence type="ECO:0000256" key="6">
    <source>
        <dbReference type="ARBA" id="ARBA00022670"/>
    </source>
</evidence>
<dbReference type="FunFam" id="3.40.630.10:FF:000040">
    <property type="entry name" value="zinc carboxypeptidase"/>
    <property type="match status" value="1"/>
</dbReference>
<dbReference type="Proteomes" id="UP000694844">
    <property type="component" value="Chromosome 5"/>
</dbReference>
<comment type="function">
    <text evidence="13">Involved in the digestion of the blood meal.</text>
</comment>
<feature type="chain" id="PRO_5034553948" evidence="15">
    <location>
        <begin position="18"/>
        <end position="417"/>
    </location>
</feature>
<keyword evidence="12" id="KW-1015">Disulfide bond</keyword>
<dbReference type="GeneID" id="111134946"/>
<dbReference type="PANTHER" id="PTHR11705">
    <property type="entry name" value="PROTEASE FAMILY M14 CARBOXYPEPTIDASE A,B"/>
    <property type="match status" value="1"/>
</dbReference>
<dbReference type="SUPFAM" id="SSF54897">
    <property type="entry name" value="Protease propeptides/inhibitors"/>
    <property type="match status" value="1"/>
</dbReference>
<organism evidence="17 18">
    <name type="scientific">Crassostrea virginica</name>
    <name type="common">Eastern oyster</name>
    <dbReference type="NCBI Taxonomy" id="6565"/>
    <lineage>
        <taxon>Eukaryota</taxon>
        <taxon>Metazoa</taxon>
        <taxon>Spiralia</taxon>
        <taxon>Lophotrochozoa</taxon>
        <taxon>Mollusca</taxon>
        <taxon>Bivalvia</taxon>
        <taxon>Autobranchia</taxon>
        <taxon>Pteriomorphia</taxon>
        <taxon>Ostreida</taxon>
        <taxon>Ostreoidea</taxon>
        <taxon>Ostreidae</taxon>
        <taxon>Crassostrea</taxon>
    </lineage>
</organism>
<evidence type="ECO:0000256" key="5">
    <source>
        <dbReference type="ARBA" id="ARBA00022645"/>
    </source>
</evidence>
<dbReference type="GO" id="GO:0004181">
    <property type="term" value="F:metallocarboxypeptidase activity"/>
    <property type="evidence" value="ECO:0007669"/>
    <property type="project" value="InterPro"/>
</dbReference>
<evidence type="ECO:0000256" key="14">
    <source>
        <dbReference type="PROSITE-ProRule" id="PRU01379"/>
    </source>
</evidence>
<keyword evidence="9" id="KW-0378">Hydrolase</keyword>
<evidence type="ECO:0000256" key="15">
    <source>
        <dbReference type="SAM" id="SignalP"/>
    </source>
</evidence>
<dbReference type="OrthoDB" id="3626597at2759"/>
<reference evidence="18" key="1">
    <citation type="submission" date="2025-08" db="UniProtKB">
        <authorList>
            <consortium name="RefSeq"/>
        </authorList>
    </citation>
    <scope>IDENTIFICATION</scope>
    <source>
        <tissue evidence="18">Whole sample</tissue>
    </source>
</reference>
<evidence type="ECO:0000256" key="4">
    <source>
        <dbReference type="ARBA" id="ARBA00022525"/>
    </source>
</evidence>
<evidence type="ECO:0000256" key="12">
    <source>
        <dbReference type="ARBA" id="ARBA00023157"/>
    </source>
</evidence>
<dbReference type="KEGG" id="cvn:111134946"/>
<dbReference type="PANTHER" id="PTHR11705:SF140">
    <property type="entry name" value="FI02848P-RELATED"/>
    <property type="match status" value="1"/>
</dbReference>
<proteinExistence type="inferred from homology"/>
<feature type="signal peptide" evidence="15">
    <location>
        <begin position="1"/>
        <end position="17"/>
    </location>
</feature>
<dbReference type="Gene3D" id="3.30.70.340">
    <property type="entry name" value="Metallocarboxypeptidase-like"/>
    <property type="match status" value="1"/>
</dbReference>
<dbReference type="Pfam" id="PF00246">
    <property type="entry name" value="Peptidase_M14"/>
    <property type="match status" value="1"/>
</dbReference>
<evidence type="ECO:0000256" key="13">
    <source>
        <dbReference type="ARBA" id="ARBA00057299"/>
    </source>
</evidence>
<accession>A0A8B8EHX9</accession>
<evidence type="ECO:0000256" key="8">
    <source>
        <dbReference type="ARBA" id="ARBA00022729"/>
    </source>
</evidence>
<keyword evidence="6" id="KW-0645">Protease</keyword>
<comment type="similarity">
    <text evidence="3 14">Belongs to the peptidase M14 family.</text>
</comment>
<dbReference type="SUPFAM" id="SSF53187">
    <property type="entry name" value="Zn-dependent exopeptidases"/>
    <property type="match status" value="1"/>
</dbReference>
<dbReference type="SMART" id="SM00631">
    <property type="entry name" value="Zn_pept"/>
    <property type="match status" value="1"/>
</dbReference>
<protein>
    <submittedName>
        <fullName evidence="18">Carboxypeptidase B-like</fullName>
    </submittedName>
</protein>
<dbReference type="InterPro" id="IPR000834">
    <property type="entry name" value="Peptidase_M14"/>
</dbReference>
<evidence type="ECO:0000256" key="11">
    <source>
        <dbReference type="ARBA" id="ARBA00023049"/>
    </source>
</evidence>
<feature type="domain" description="Peptidase M14" evidence="16">
    <location>
        <begin position="117"/>
        <end position="411"/>
    </location>
</feature>
<gene>
    <name evidence="18" type="primary">LOC111134946</name>
</gene>
<keyword evidence="8 15" id="KW-0732">Signal</keyword>
<dbReference type="PRINTS" id="PR00765">
    <property type="entry name" value="CRBOXYPTASEA"/>
</dbReference>
<dbReference type="GO" id="GO:0006508">
    <property type="term" value="P:proteolysis"/>
    <property type="evidence" value="ECO:0007669"/>
    <property type="project" value="UniProtKB-KW"/>
</dbReference>
<dbReference type="Pfam" id="PF02244">
    <property type="entry name" value="Propep_M14"/>
    <property type="match status" value="1"/>
</dbReference>
<keyword evidence="17" id="KW-1185">Reference proteome</keyword>
<evidence type="ECO:0000256" key="2">
    <source>
        <dbReference type="ARBA" id="ARBA00004613"/>
    </source>
</evidence>
<evidence type="ECO:0000256" key="7">
    <source>
        <dbReference type="ARBA" id="ARBA00022723"/>
    </source>
</evidence>
<evidence type="ECO:0000256" key="9">
    <source>
        <dbReference type="ARBA" id="ARBA00022801"/>
    </source>
</evidence>
<comment type="cofactor">
    <cofactor evidence="1">
        <name>Zn(2+)</name>
        <dbReference type="ChEBI" id="CHEBI:29105"/>
    </cofactor>
</comment>
<name>A0A8B8EHX9_CRAVI</name>
<dbReference type="AlphaFoldDB" id="A0A8B8EHX9"/>
<evidence type="ECO:0000256" key="10">
    <source>
        <dbReference type="ARBA" id="ARBA00022833"/>
    </source>
</evidence>
<evidence type="ECO:0000313" key="18">
    <source>
        <dbReference type="RefSeq" id="XP_022340252.1"/>
    </source>
</evidence>
<comment type="subcellular location">
    <subcellularLocation>
        <location evidence="2">Secreted</location>
    </subcellularLocation>
</comment>
<dbReference type="RefSeq" id="XP_022340252.1">
    <property type="nucleotide sequence ID" value="XM_022484544.1"/>
</dbReference>
<evidence type="ECO:0000256" key="3">
    <source>
        <dbReference type="ARBA" id="ARBA00005988"/>
    </source>
</evidence>
<dbReference type="Gene3D" id="3.40.630.10">
    <property type="entry name" value="Zn peptidases"/>
    <property type="match status" value="1"/>
</dbReference>
<dbReference type="GO" id="GO:0005615">
    <property type="term" value="C:extracellular space"/>
    <property type="evidence" value="ECO:0007669"/>
    <property type="project" value="TreeGrafter"/>
</dbReference>
<sequence length="417" mass="47287">MWTQLALAVALVVTIWSTPSTTIRYDGHEVLQILPKTIEDVHKLISLAKKYHLDIWKSPRYLNETFDVRVDPDQITDFVHDIESLGLKAHHWITDVQKLIDEVTHTRNRRATFSIGAFNDHNSINSYLNSLASSNSRVTVHSMGQSYEGRDIRYVKISNNVGTNKKAIYADGGIHAREWLAVTTVLYFIDQIANNPTQDRTIEALLGKFDFYFAPVVNPDGYEYSRNHDRMWRKNRRPVVSGCYGVDINRNFAYHWNPDNGGSHNPCEEVHSGTHATSEVETKILQNFLCSHSNLIAYLNVHTYGQYWIYPWGYTPILPSDYRDLDHLGRTAATAIRHTHGKVFTVGEDTRVLYAAAGGADDYAKGACGVKYSYTVELRDTGVHGFVAPQSYIIPAGEETFAGFKAFATELIHYEHL</sequence>
<dbReference type="PROSITE" id="PS52035">
    <property type="entry name" value="PEPTIDASE_M14"/>
    <property type="match status" value="1"/>
</dbReference>
<dbReference type="CDD" id="cd03860">
    <property type="entry name" value="M14_CP_A-B_like"/>
    <property type="match status" value="1"/>
</dbReference>
<evidence type="ECO:0000313" key="17">
    <source>
        <dbReference type="Proteomes" id="UP000694844"/>
    </source>
</evidence>
<dbReference type="InterPro" id="IPR036990">
    <property type="entry name" value="M14A-like_propep"/>
</dbReference>
<keyword evidence="11" id="KW-0482">Metalloprotease</keyword>
<evidence type="ECO:0000256" key="1">
    <source>
        <dbReference type="ARBA" id="ARBA00001947"/>
    </source>
</evidence>
<feature type="active site" description="Proton donor/acceptor" evidence="14">
    <location>
        <position position="377"/>
    </location>
</feature>
<keyword evidence="4" id="KW-0964">Secreted</keyword>
<dbReference type="InterPro" id="IPR003146">
    <property type="entry name" value="M14A_act_pep"/>
</dbReference>
<keyword evidence="5" id="KW-0121">Carboxypeptidase</keyword>